<organism evidence="1 2">
    <name type="scientific">Hypoxylon rubiginosum</name>
    <dbReference type="NCBI Taxonomy" id="110542"/>
    <lineage>
        <taxon>Eukaryota</taxon>
        <taxon>Fungi</taxon>
        <taxon>Dikarya</taxon>
        <taxon>Ascomycota</taxon>
        <taxon>Pezizomycotina</taxon>
        <taxon>Sordariomycetes</taxon>
        <taxon>Xylariomycetidae</taxon>
        <taxon>Xylariales</taxon>
        <taxon>Hypoxylaceae</taxon>
        <taxon>Hypoxylon</taxon>
    </lineage>
</organism>
<comment type="caution">
    <text evidence="1">The sequence shown here is derived from an EMBL/GenBank/DDBJ whole genome shotgun (WGS) entry which is preliminary data.</text>
</comment>
<name>A0ACC0CS55_9PEZI</name>
<gene>
    <name evidence="1" type="ORF">F4821DRAFT_245435</name>
</gene>
<proteinExistence type="predicted"/>
<accession>A0ACC0CS55</accession>
<sequence>MSADDSAADLAELLEQPSLEPPIGVTPDFDHNGGSHTVGYFVVIFCSVLSTLALLSRLGSRIALRRIRAEDVFLFIAYGLFVGYVYVIYEWSIYPGIRVHLWNLPLKNMENFLYGVHLASIFYGLAIMFLKAAILMDWLQIFVPTGQRNLLFWVLHILIWSNILFFASGTLIELFRCHPREKIWNPLFEGGSCPVDIKANNMASGLINLVSDLAILLAPQWVIWRLNVSRSRKIGVSLLFVIGIFATACGITRLVVLFELMASPDELYYIPDIGLWGIGEMTAGFLIIGIPSAPKTIKSMPGSDSVTSLLASWRRGSAPTNNRDVMPPPRSPLTRKPRGLWEISDTDTFQLVSVKSASATQHVQPGSTEREVSV</sequence>
<reference evidence="1 2" key="1">
    <citation type="journal article" date="2022" name="New Phytol.">
        <title>Ecological generalism drives hyperdiversity of secondary metabolite gene clusters in xylarialean endophytes.</title>
        <authorList>
            <person name="Franco M.E.E."/>
            <person name="Wisecaver J.H."/>
            <person name="Arnold A.E."/>
            <person name="Ju Y.M."/>
            <person name="Slot J.C."/>
            <person name="Ahrendt S."/>
            <person name="Moore L.P."/>
            <person name="Eastman K.E."/>
            <person name="Scott K."/>
            <person name="Konkel Z."/>
            <person name="Mondo S.J."/>
            <person name="Kuo A."/>
            <person name="Hayes R.D."/>
            <person name="Haridas S."/>
            <person name="Andreopoulos B."/>
            <person name="Riley R."/>
            <person name="LaButti K."/>
            <person name="Pangilinan J."/>
            <person name="Lipzen A."/>
            <person name="Amirebrahimi M."/>
            <person name="Yan J."/>
            <person name="Adam C."/>
            <person name="Keymanesh K."/>
            <person name="Ng V."/>
            <person name="Louie K."/>
            <person name="Northen T."/>
            <person name="Drula E."/>
            <person name="Henrissat B."/>
            <person name="Hsieh H.M."/>
            <person name="Youens-Clark K."/>
            <person name="Lutzoni F."/>
            <person name="Miadlikowska J."/>
            <person name="Eastwood D.C."/>
            <person name="Hamelin R.C."/>
            <person name="Grigoriev I.V."/>
            <person name="U'Ren J.M."/>
        </authorList>
    </citation>
    <scope>NUCLEOTIDE SEQUENCE [LARGE SCALE GENOMIC DNA]</scope>
    <source>
        <strain evidence="1 2">ER1909</strain>
    </source>
</reference>
<dbReference type="Proteomes" id="UP001497680">
    <property type="component" value="Unassembled WGS sequence"/>
</dbReference>
<dbReference type="EMBL" id="MU394356">
    <property type="protein sequence ID" value="KAI6083223.1"/>
    <property type="molecule type" value="Genomic_DNA"/>
</dbReference>
<keyword evidence="2" id="KW-1185">Reference proteome</keyword>
<protein>
    <submittedName>
        <fullName evidence="1">Uncharacterized protein</fullName>
    </submittedName>
</protein>
<evidence type="ECO:0000313" key="1">
    <source>
        <dbReference type="EMBL" id="KAI6083223.1"/>
    </source>
</evidence>
<evidence type="ECO:0000313" key="2">
    <source>
        <dbReference type="Proteomes" id="UP001497680"/>
    </source>
</evidence>